<evidence type="ECO:0000256" key="1">
    <source>
        <dbReference type="ARBA" id="ARBA00022448"/>
    </source>
</evidence>
<evidence type="ECO:0000313" key="10">
    <source>
        <dbReference type="Proteomes" id="UP001154312"/>
    </source>
</evidence>
<keyword evidence="6" id="KW-0408">Iron</keyword>
<feature type="domain" description="4Fe-4S ferredoxin-type" evidence="8">
    <location>
        <begin position="54"/>
        <end position="83"/>
    </location>
</feature>
<dbReference type="PANTHER" id="PTHR43687">
    <property type="entry name" value="ADENYLYLSULFATE REDUCTASE, BETA SUBUNIT"/>
    <property type="match status" value="1"/>
</dbReference>
<evidence type="ECO:0000313" key="9">
    <source>
        <dbReference type="EMBL" id="MDF9408824.1"/>
    </source>
</evidence>
<evidence type="ECO:0000256" key="6">
    <source>
        <dbReference type="ARBA" id="ARBA00023004"/>
    </source>
</evidence>
<dbReference type="Gene3D" id="3.30.70.20">
    <property type="match status" value="1"/>
</dbReference>
<evidence type="ECO:0000256" key="4">
    <source>
        <dbReference type="ARBA" id="ARBA00022737"/>
    </source>
</evidence>
<evidence type="ECO:0000256" key="7">
    <source>
        <dbReference type="ARBA" id="ARBA00023014"/>
    </source>
</evidence>
<reference evidence="9" key="1">
    <citation type="submission" date="2022-02" db="EMBL/GenBank/DDBJ databases">
        <authorList>
            <person name="Leng L."/>
        </authorList>
    </citation>
    <scope>NUCLEOTIDE SEQUENCE</scope>
    <source>
        <strain evidence="9">JI</strain>
    </source>
</reference>
<dbReference type="InterPro" id="IPR017896">
    <property type="entry name" value="4Fe4S_Fe-S-bd"/>
</dbReference>
<evidence type="ECO:0000256" key="3">
    <source>
        <dbReference type="ARBA" id="ARBA00022723"/>
    </source>
</evidence>
<evidence type="ECO:0000259" key="8">
    <source>
        <dbReference type="PROSITE" id="PS51379"/>
    </source>
</evidence>
<feature type="domain" description="4Fe-4S ferredoxin-type" evidence="8">
    <location>
        <begin position="20"/>
        <end position="49"/>
    </location>
</feature>
<evidence type="ECO:0000256" key="5">
    <source>
        <dbReference type="ARBA" id="ARBA00022982"/>
    </source>
</evidence>
<keyword evidence="5" id="KW-0249">Electron transport</keyword>
<dbReference type="PROSITE" id="PS00198">
    <property type="entry name" value="4FE4S_FER_1"/>
    <property type="match status" value="1"/>
</dbReference>
<keyword evidence="3" id="KW-0479">Metal-binding</keyword>
<accession>A0A9X4H8C0</accession>
<dbReference type="Proteomes" id="UP001154312">
    <property type="component" value="Unassembled WGS sequence"/>
</dbReference>
<name>A0A9X4H8C0_9FIRM</name>
<keyword evidence="4" id="KW-0677">Repeat</keyword>
<dbReference type="GO" id="GO:0051539">
    <property type="term" value="F:4 iron, 4 sulfur cluster binding"/>
    <property type="evidence" value="ECO:0007669"/>
    <property type="project" value="UniProtKB-KW"/>
</dbReference>
<keyword evidence="7" id="KW-0411">Iron-sulfur</keyword>
<dbReference type="InterPro" id="IPR050572">
    <property type="entry name" value="Fe-S_Ferredoxin"/>
</dbReference>
<dbReference type="SUPFAM" id="SSF54862">
    <property type="entry name" value="4Fe-4S ferredoxins"/>
    <property type="match status" value="1"/>
</dbReference>
<dbReference type="InterPro" id="IPR017900">
    <property type="entry name" value="4Fe4S_Fe_S_CS"/>
</dbReference>
<sequence>MRRRHRNRSHRHGVKRNTTAYIALNTRLCKACWKCVAACPKGVMGKIDFFFHRHARIINPEDCTGCRACEKACPEGAIVAFKRTEDPFKG</sequence>
<protein>
    <submittedName>
        <fullName evidence="9">Ferredoxin family protein</fullName>
    </submittedName>
</protein>
<keyword evidence="1" id="KW-0813">Transport</keyword>
<dbReference type="AlphaFoldDB" id="A0A9X4H8C0"/>
<keyword evidence="10" id="KW-1185">Reference proteome</keyword>
<comment type="caution">
    <text evidence="9">The sequence shown here is derived from an EMBL/GenBank/DDBJ whole genome shotgun (WGS) entry which is preliminary data.</text>
</comment>
<keyword evidence="2" id="KW-0004">4Fe-4S</keyword>
<proteinExistence type="predicted"/>
<dbReference type="Pfam" id="PF12838">
    <property type="entry name" value="Fer4_7"/>
    <property type="match status" value="1"/>
</dbReference>
<dbReference type="RefSeq" id="WP_277444231.1">
    <property type="nucleotide sequence ID" value="NZ_JAKOAV010000019.1"/>
</dbReference>
<organism evidence="9 10">
    <name type="scientific">Pelotomaculum isophthalicicum JI</name>
    <dbReference type="NCBI Taxonomy" id="947010"/>
    <lineage>
        <taxon>Bacteria</taxon>
        <taxon>Bacillati</taxon>
        <taxon>Bacillota</taxon>
        <taxon>Clostridia</taxon>
        <taxon>Eubacteriales</taxon>
        <taxon>Desulfotomaculaceae</taxon>
        <taxon>Pelotomaculum</taxon>
    </lineage>
</organism>
<dbReference type="PANTHER" id="PTHR43687:SF6">
    <property type="entry name" value="L-ASPARTATE SEMIALDEHYDE SULFURTRANSFERASE IRON-SULFUR SUBUNIT"/>
    <property type="match status" value="1"/>
</dbReference>
<dbReference type="GO" id="GO:0046872">
    <property type="term" value="F:metal ion binding"/>
    <property type="evidence" value="ECO:0007669"/>
    <property type="project" value="UniProtKB-KW"/>
</dbReference>
<gene>
    <name evidence="9" type="ORF">L7E55_10735</name>
</gene>
<dbReference type="EMBL" id="JAKOAV010000019">
    <property type="protein sequence ID" value="MDF9408824.1"/>
    <property type="molecule type" value="Genomic_DNA"/>
</dbReference>
<dbReference type="PROSITE" id="PS51379">
    <property type="entry name" value="4FE4S_FER_2"/>
    <property type="match status" value="2"/>
</dbReference>
<evidence type="ECO:0000256" key="2">
    <source>
        <dbReference type="ARBA" id="ARBA00022485"/>
    </source>
</evidence>